<reference evidence="10" key="2">
    <citation type="journal article" date="2022" name="Microbiol. Resour. Announc.">
        <title>Metagenome Sequencing to Explore Phylogenomics of Terrestrial Cyanobacteria.</title>
        <authorList>
            <person name="Ward R.D."/>
            <person name="Stajich J.E."/>
            <person name="Johansen J.R."/>
            <person name="Huntemann M."/>
            <person name="Clum A."/>
            <person name="Foster B."/>
            <person name="Foster B."/>
            <person name="Roux S."/>
            <person name="Palaniappan K."/>
            <person name="Varghese N."/>
            <person name="Mukherjee S."/>
            <person name="Reddy T.B.K."/>
            <person name="Daum C."/>
            <person name="Copeland A."/>
            <person name="Chen I.A."/>
            <person name="Ivanova N.N."/>
            <person name="Kyrpides N.C."/>
            <person name="Shapiro N."/>
            <person name="Eloe-Fadrosh E.A."/>
            <person name="Pietrasiak N."/>
        </authorList>
    </citation>
    <scope>NUCLEOTIDE SEQUENCE</scope>
    <source>
        <strain evidence="10">GSE-TBD4-15B</strain>
    </source>
</reference>
<dbReference type="SUPFAM" id="SSF55124">
    <property type="entry name" value="Nitrite/Sulfite reductase N-terminal domain-like"/>
    <property type="match status" value="2"/>
</dbReference>
<dbReference type="PANTHER" id="PTHR32439:SF9">
    <property type="entry name" value="BLR3264 PROTEIN"/>
    <property type="match status" value="1"/>
</dbReference>
<dbReference type="Proteomes" id="UP000707356">
    <property type="component" value="Unassembled WGS sequence"/>
</dbReference>
<dbReference type="EMBL" id="JAHHHV010000025">
    <property type="protein sequence ID" value="MBW4464921.1"/>
    <property type="molecule type" value="Genomic_DNA"/>
</dbReference>
<keyword evidence="4 10" id="KW-0560">Oxidoreductase</keyword>
<evidence type="ECO:0000256" key="1">
    <source>
        <dbReference type="ARBA" id="ARBA00022485"/>
    </source>
</evidence>
<comment type="caution">
    <text evidence="10">The sequence shown here is derived from an EMBL/GenBank/DDBJ whole genome shotgun (WGS) entry which is preliminary data.</text>
</comment>
<dbReference type="GO" id="GO:0046872">
    <property type="term" value="F:metal ion binding"/>
    <property type="evidence" value="ECO:0007669"/>
    <property type="project" value="UniProtKB-KW"/>
</dbReference>
<sequence>MISVQVQPSGEAGDQFGLQTAPAPGSIPCPGLFYPTAAPDGALLRLRFPGGLLNARQCRSLASFSERLGAAAVDVTNRANVQIRGLVATDLPRRLVASSAQLAADQLAAPLMGVDHLRNIMASPTAGIDPTQLLDTRPLVQALDAYISTEPRLVGLSPKFSVGWDGGEQVSMAQQPNDLLFRGVEINEQIYLQLDLSEMALGCYLIPPSACIEAVAAIAELYLGCVDPALVRKPRLRQVLQAQRPLLQQLRPYQAARIDLPAILPTYRHLGIHPQRQSGRFYIGVALPLGRLTLEQLRQLANLSETYGSGIRLTPWRNLLLPDIAEADLPTVQQQLADLGLSDDPIWGGLVACSGLTGCLSAATDTQADAAALAAALAQLGQPEPLTIHFSGCPKSCAHRTSSDLALVGDPEQSTPRYSLYAGLGETFGRLIAADLSPAELPQKLTNLLVAYRQSRAADSDSEQSFRDFVSQQPVVQLQAWSSGGIC</sequence>
<keyword evidence="3" id="KW-0479">Metal-binding</keyword>
<feature type="domain" description="Nitrite/sulphite reductase 4Fe-4S" evidence="8">
    <location>
        <begin position="115"/>
        <end position="189"/>
    </location>
</feature>
<gene>
    <name evidence="10" type="primary">cobG</name>
    <name evidence="10" type="ORF">KME07_05710</name>
</gene>
<dbReference type="InterPro" id="IPR006066">
    <property type="entry name" value="NO2/SO3_Rdtase_FeS/sirohaem_BS"/>
</dbReference>
<evidence type="ECO:0000256" key="3">
    <source>
        <dbReference type="ARBA" id="ARBA00022723"/>
    </source>
</evidence>
<dbReference type="GO" id="GO:0043818">
    <property type="term" value="F:precorrin-3B synthase activity"/>
    <property type="evidence" value="ECO:0007669"/>
    <property type="project" value="UniProtKB-EC"/>
</dbReference>
<evidence type="ECO:0000256" key="4">
    <source>
        <dbReference type="ARBA" id="ARBA00023002"/>
    </source>
</evidence>
<dbReference type="InterPro" id="IPR045854">
    <property type="entry name" value="NO2/SO3_Rdtase_4Fe4S_sf"/>
</dbReference>
<dbReference type="GO" id="GO:0051539">
    <property type="term" value="F:4 iron, 4 sulfur cluster binding"/>
    <property type="evidence" value="ECO:0007669"/>
    <property type="project" value="UniProtKB-KW"/>
</dbReference>
<dbReference type="SUPFAM" id="SSF56014">
    <property type="entry name" value="Nitrite and sulphite reductase 4Fe-4S domain-like"/>
    <property type="match status" value="2"/>
</dbReference>
<dbReference type="EC" id="1.14.13.83" evidence="10"/>
<dbReference type="PROSITE" id="PS00365">
    <property type="entry name" value="NIR_SIR"/>
    <property type="match status" value="1"/>
</dbReference>
<organism evidence="10 11">
    <name type="scientific">Pegethrix bostrychoides GSE-TBD4-15B</name>
    <dbReference type="NCBI Taxonomy" id="2839662"/>
    <lineage>
        <taxon>Bacteria</taxon>
        <taxon>Bacillati</taxon>
        <taxon>Cyanobacteriota</taxon>
        <taxon>Cyanophyceae</taxon>
        <taxon>Oculatellales</taxon>
        <taxon>Oculatellaceae</taxon>
        <taxon>Pegethrix</taxon>
    </lineage>
</organism>
<dbReference type="Pfam" id="PF01077">
    <property type="entry name" value="NIR_SIR"/>
    <property type="match status" value="1"/>
</dbReference>
<evidence type="ECO:0000256" key="7">
    <source>
        <dbReference type="SAM" id="MobiDB-lite"/>
    </source>
</evidence>
<dbReference type="InterPro" id="IPR005117">
    <property type="entry name" value="NiRdtase/SiRdtase_haem-b_fer"/>
</dbReference>
<feature type="domain" description="Nitrite/Sulfite reductase ferredoxin-like" evidence="9">
    <location>
        <begin position="40"/>
        <end position="92"/>
    </location>
</feature>
<keyword evidence="1" id="KW-0004">4Fe-4S</keyword>
<evidence type="ECO:0000256" key="6">
    <source>
        <dbReference type="ARBA" id="ARBA00023014"/>
    </source>
</evidence>
<name>A0A951P8H0_9CYAN</name>
<keyword evidence="5" id="KW-0408">Iron</keyword>
<dbReference type="AlphaFoldDB" id="A0A951P8H0"/>
<proteinExistence type="predicted"/>
<feature type="domain" description="Nitrite/Sulfite reductase ferredoxin-like" evidence="9">
    <location>
        <begin position="273"/>
        <end position="338"/>
    </location>
</feature>
<dbReference type="Pfam" id="PF03460">
    <property type="entry name" value="NIR_SIR_ferr"/>
    <property type="match status" value="2"/>
</dbReference>
<dbReference type="InterPro" id="IPR051329">
    <property type="entry name" value="NIR_SIR_4Fe-4S"/>
</dbReference>
<dbReference type="NCBIfam" id="TIGR02435">
    <property type="entry name" value="CobG"/>
    <property type="match status" value="1"/>
</dbReference>
<dbReference type="InterPro" id="IPR006067">
    <property type="entry name" value="NO2/SO3_Rdtase_4Fe4S_dom"/>
</dbReference>
<accession>A0A951P8H0</accession>
<feature type="region of interest" description="Disordered" evidence="7">
    <location>
        <begin position="1"/>
        <end position="20"/>
    </location>
</feature>
<dbReference type="InterPro" id="IPR036136">
    <property type="entry name" value="Nit/Sulf_reduc_fer-like_dom_sf"/>
</dbReference>
<evidence type="ECO:0000313" key="10">
    <source>
        <dbReference type="EMBL" id="MBW4464921.1"/>
    </source>
</evidence>
<evidence type="ECO:0000313" key="11">
    <source>
        <dbReference type="Proteomes" id="UP000707356"/>
    </source>
</evidence>
<evidence type="ECO:0000259" key="9">
    <source>
        <dbReference type="Pfam" id="PF03460"/>
    </source>
</evidence>
<dbReference type="Gene3D" id="3.30.413.10">
    <property type="entry name" value="Sulfite Reductase Hemoprotein, domain 1"/>
    <property type="match status" value="2"/>
</dbReference>
<dbReference type="InterPro" id="IPR012798">
    <property type="entry name" value="Cbl_synth_CobG-like"/>
</dbReference>
<protein>
    <submittedName>
        <fullName evidence="10">Precorrin-3B synthase</fullName>
        <ecNumber evidence="10">1.14.13.83</ecNumber>
    </submittedName>
</protein>
<keyword evidence="6" id="KW-0411">Iron-sulfur</keyword>
<dbReference type="PANTHER" id="PTHR32439">
    <property type="entry name" value="FERREDOXIN--NITRITE REDUCTASE, CHLOROPLASTIC"/>
    <property type="match status" value="1"/>
</dbReference>
<evidence type="ECO:0000259" key="8">
    <source>
        <dbReference type="Pfam" id="PF01077"/>
    </source>
</evidence>
<evidence type="ECO:0000256" key="2">
    <source>
        <dbReference type="ARBA" id="ARBA00022617"/>
    </source>
</evidence>
<reference evidence="10" key="1">
    <citation type="submission" date="2021-05" db="EMBL/GenBank/DDBJ databases">
        <authorList>
            <person name="Pietrasiak N."/>
            <person name="Ward R."/>
            <person name="Stajich J.E."/>
            <person name="Kurbessoian T."/>
        </authorList>
    </citation>
    <scope>NUCLEOTIDE SEQUENCE</scope>
    <source>
        <strain evidence="10">GSE-TBD4-15B</strain>
    </source>
</reference>
<keyword evidence="2" id="KW-0349">Heme</keyword>
<dbReference type="Gene3D" id="3.90.480.10">
    <property type="entry name" value="Sulfite Reductase Hemoprotein,Domain 2"/>
    <property type="match status" value="1"/>
</dbReference>
<dbReference type="GO" id="GO:0020037">
    <property type="term" value="F:heme binding"/>
    <property type="evidence" value="ECO:0007669"/>
    <property type="project" value="InterPro"/>
</dbReference>
<evidence type="ECO:0000256" key="5">
    <source>
        <dbReference type="ARBA" id="ARBA00023004"/>
    </source>
</evidence>